<reference evidence="12" key="2">
    <citation type="journal article" date="2022" name="Proc. Natl. Acad. Sci. U.S.A.">
        <title>Diploid-dominant life cycles characterize the early evolution of Fungi.</title>
        <authorList>
            <person name="Amses K.R."/>
            <person name="Simmons D.R."/>
            <person name="Longcore J.E."/>
            <person name="Mondo S.J."/>
            <person name="Seto K."/>
            <person name="Jeronimo G.H."/>
            <person name="Bonds A.E."/>
            <person name="Quandt C.A."/>
            <person name="Davis W.J."/>
            <person name="Chang Y."/>
            <person name="Federici B.A."/>
            <person name="Kuo A."/>
            <person name="LaButti K."/>
            <person name="Pangilinan J."/>
            <person name="Andreopoulos W."/>
            <person name="Tritt A."/>
            <person name="Riley R."/>
            <person name="Hundley H."/>
            <person name="Johnson J."/>
            <person name="Lipzen A."/>
            <person name="Barry K."/>
            <person name="Lang B.F."/>
            <person name="Cuomo C.A."/>
            <person name="Buchler N.E."/>
            <person name="Grigoriev I.V."/>
            <person name="Spatafora J.W."/>
            <person name="Stajich J.E."/>
            <person name="James T.Y."/>
        </authorList>
    </citation>
    <scope>NUCLEOTIDE SEQUENCE</scope>
    <source>
        <strain evidence="12">AG</strain>
    </source>
</reference>
<dbReference type="SUPFAM" id="SSF82649">
    <property type="entry name" value="SufE/NifU"/>
    <property type="match status" value="1"/>
</dbReference>
<evidence type="ECO:0000313" key="12">
    <source>
        <dbReference type="EMBL" id="KAI8581059.1"/>
    </source>
</evidence>
<dbReference type="NCBIfam" id="TIGR00545">
    <property type="entry name" value="lipoyltrans"/>
    <property type="match status" value="1"/>
</dbReference>
<dbReference type="RefSeq" id="XP_051446063.1">
    <property type="nucleotide sequence ID" value="XM_051587921.1"/>
</dbReference>
<evidence type="ECO:0000256" key="5">
    <source>
        <dbReference type="ARBA" id="ARBA00012367"/>
    </source>
</evidence>
<dbReference type="EC" id="6.3.1.20" evidence="5"/>
<dbReference type="AlphaFoldDB" id="A0AAD5ED87"/>
<keyword evidence="8" id="KW-0547">Nucleotide-binding</keyword>
<evidence type="ECO:0000256" key="4">
    <source>
        <dbReference type="ARBA" id="ARBA00008242"/>
    </source>
</evidence>
<evidence type="ECO:0000256" key="7">
    <source>
        <dbReference type="ARBA" id="ARBA00022598"/>
    </source>
</evidence>
<evidence type="ECO:0000256" key="1">
    <source>
        <dbReference type="ARBA" id="ARBA00003253"/>
    </source>
</evidence>
<dbReference type="InterPro" id="IPR045864">
    <property type="entry name" value="aa-tRNA-synth_II/BPL/LPL"/>
</dbReference>
<dbReference type="Gene3D" id="3.30.390.50">
    <property type="entry name" value="CO dehydrogenase flavoprotein, C-terminal domain"/>
    <property type="match status" value="1"/>
</dbReference>
<proteinExistence type="inferred from homology"/>
<keyword evidence="9" id="KW-0067">ATP-binding</keyword>
<dbReference type="InterPro" id="IPR004143">
    <property type="entry name" value="BPL_LPL_catalytic"/>
</dbReference>
<dbReference type="SUPFAM" id="SSF55681">
    <property type="entry name" value="Class II aaRS and biotin synthetases"/>
    <property type="match status" value="1"/>
</dbReference>
<dbReference type="EMBL" id="MU620908">
    <property type="protein sequence ID" value="KAI8581059.1"/>
    <property type="molecule type" value="Genomic_DNA"/>
</dbReference>
<dbReference type="GO" id="GO:0009249">
    <property type="term" value="P:protein lipoylation"/>
    <property type="evidence" value="ECO:0007669"/>
    <property type="project" value="InterPro"/>
</dbReference>
<comment type="pathway">
    <text evidence="3">Protein modification; protein lipoylation via exogenous pathway; protein N(6)-(lipoyl)lysine from lipoate: step 1/2.</text>
</comment>
<evidence type="ECO:0000256" key="8">
    <source>
        <dbReference type="ARBA" id="ARBA00022741"/>
    </source>
</evidence>
<dbReference type="CDD" id="cd16443">
    <property type="entry name" value="LplA"/>
    <property type="match status" value="1"/>
</dbReference>
<keyword evidence="7" id="KW-0436">Ligase</keyword>
<dbReference type="GO" id="GO:0005524">
    <property type="term" value="F:ATP binding"/>
    <property type="evidence" value="ECO:0007669"/>
    <property type="project" value="UniProtKB-KW"/>
</dbReference>
<evidence type="ECO:0000256" key="2">
    <source>
        <dbReference type="ARBA" id="ARBA00005085"/>
    </source>
</evidence>
<keyword evidence="13" id="KW-1185">Reference proteome</keyword>
<dbReference type="InterPro" id="IPR004562">
    <property type="entry name" value="LipoylTrfase_LipoateP_Ligase"/>
</dbReference>
<comment type="caution">
    <text evidence="12">The sequence shown here is derived from an EMBL/GenBank/DDBJ whole genome shotgun (WGS) entry which is preliminary data.</text>
</comment>
<evidence type="ECO:0000256" key="3">
    <source>
        <dbReference type="ARBA" id="ARBA00005124"/>
    </source>
</evidence>
<name>A0AAD5ED87_UMBRA</name>
<comment type="catalytic activity">
    <reaction evidence="10">
        <text>L-lysyl-[lipoyl-carrier protein] + (R)-lipoate + ATP = N(6)-[(R)-lipoyl]-L-lysyl-[lipoyl-carrier protein] + AMP + diphosphate + H(+)</text>
        <dbReference type="Rhea" id="RHEA:49288"/>
        <dbReference type="Rhea" id="RHEA-COMP:10500"/>
        <dbReference type="Rhea" id="RHEA-COMP:10502"/>
        <dbReference type="ChEBI" id="CHEBI:15378"/>
        <dbReference type="ChEBI" id="CHEBI:29969"/>
        <dbReference type="ChEBI" id="CHEBI:30616"/>
        <dbReference type="ChEBI" id="CHEBI:33019"/>
        <dbReference type="ChEBI" id="CHEBI:83088"/>
        <dbReference type="ChEBI" id="CHEBI:83099"/>
        <dbReference type="ChEBI" id="CHEBI:456215"/>
        <dbReference type="EC" id="6.3.1.20"/>
    </reaction>
</comment>
<dbReference type="Proteomes" id="UP001206595">
    <property type="component" value="Unassembled WGS sequence"/>
</dbReference>
<reference evidence="12" key="1">
    <citation type="submission" date="2021-06" db="EMBL/GenBank/DDBJ databases">
        <authorList>
            <consortium name="DOE Joint Genome Institute"/>
            <person name="Mondo S.J."/>
            <person name="Amses K.R."/>
            <person name="Simmons D.R."/>
            <person name="Longcore J.E."/>
            <person name="Seto K."/>
            <person name="Alves G.H."/>
            <person name="Bonds A.E."/>
            <person name="Quandt C.A."/>
            <person name="Davis W.J."/>
            <person name="Chang Y."/>
            <person name="Letcher P.M."/>
            <person name="Powell M.J."/>
            <person name="Kuo A."/>
            <person name="Labutti K."/>
            <person name="Pangilinan J."/>
            <person name="Andreopoulos W."/>
            <person name="Tritt A."/>
            <person name="Riley R."/>
            <person name="Hundley H."/>
            <person name="Johnson J."/>
            <person name="Lipzen A."/>
            <person name="Barry K."/>
            <person name="Berbee M.L."/>
            <person name="Buchler N.E."/>
            <person name="Grigoriev I.V."/>
            <person name="Spatafora J.W."/>
            <person name="Stajich J.E."/>
            <person name="James T.Y."/>
        </authorList>
    </citation>
    <scope>NUCLEOTIDE SEQUENCE</scope>
    <source>
        <strain evidence="12">AG</strain>
    </source>
</reference>
<dbReference type="GO" id="GO:0017118">
    <property type="term" value="F:lipoyltransferase activity"/>
    <property type="evidence" value="ECO:0007669"/>
    <property type="project" value="TreeGrafter"/>
</dbReference>
<evidence type="ECO:0000256" key="6">
    <source>
        <dbReference type="ARBA" id="ARBA00015925"/>
    </source>
</evidence>
<dbReference type="GO" id="GO:0016979">
    <property type="term" value="F:lipoate-protein ligase activity"/>
    <property type="evidence" value="ECO:0007669"/>
    <property type="project" value="UniProtKB-EC"/>
</dbReference>
<dbReference type="GeneID" id="75913266"/>
<organism evidence="12 13">
    <name type="scientific">Umbelopsis ramanniana AG</name>
    <dbReference type="NCBI Taxonomy" id="1314678"/>
    <lineage>
        <taxon>Eukaryota</taxon>
        <taxon>Fungi</taxon>
        <taxon>Fungi incertae sedis</taxon>
        <taxon>Mucoromycota</taxon>
        <taxon>Mucoromycotina</taxon>
        <taxon>Umbelopsidomycetes</taxon>
        <taxon>Umbelopsidales</taxon>
        <taxon>Umbelopsidaceae</taxon>
        <taxon>Umbelopsis</taxon>
    </lineage>
</organism>
<evidence type="ECO:0000259" key="11">
    <source>
        <dbReference type="PROSITE" id="PS51733"/>
    </source>
</evidence>
<dbReference type="PROSITE" id="PS51733">
    <property type="entry name" value="BPL_LPL_CATALYTIC"/>
    <property type="match status" value="1"/>
</dbReference>
<evidence type="ECO:0000256" key="10">
    <source>
        <dbReference type="ARBA" id="ARBA00048037"/>
    </source>
</evidence>
<gene>
    <name evidence="12" type="ORF">K450DRAFT_234446</name>
</gene>
<dbReference type="InterPro" id="IPR019491">
    <property type="entry name" value="Lipoate_protein_ligase_C"/>
</dbReference>
<feature type="domain" description="BPL/LPL catalytic" evidence="11">
    <location>
        <begin position="74"/>
        <end position="257"/>
    </location>
</feature>
<protein>
    <recommendedName>
        <fullName evidence="6">Putative lipoate-protein ligase A</fullName>
        <ecNumber evidence="5">6.3.1.20</ecNumber>
    </recommendedName>
</protein>
<dbReference type="PANTHER" id="PTHR12561:SF3">
    <property type="entry name" value="LIPOYLTRANSFERASE 1, MITOCHONDRIAL"/>
    <property type="match status" value="1"/>
</dbReference>
<dbReference type="Pfam" id="PF10437">
    <property type="entry name" value="Lip_prot_lig_C"/>
    <property type="match status" value="1"/>
</dbReference>
<accession>A0AAD5ED87</accession>
<sequence>MLRRLECLGASNLLGKATKTASLLCRRPMPVFSRVYRSYSTGLPPTENVECFISTHTDPFVNLAIEDHLFKTTDPEKYILYLWRNKPCVVVGRNQNPFKECNLQYMEENNIPLVRRRSGGGTVYHDMGNSIYTIFMPRTAFTRDANAELVARALHQLDIPAYINSRHDIAVDGFKVSGSAYKLTNQRAYHHGTMLIDTDVDKLRGALKVNKDRLVTKGVASVPSPVTNLRSYSYTIDHQQFCEAVIEEFLYTHNDNKPVEPTVFSKDDISHLPEGVIKSRDELTSWDWIYGQTPEFTHDFEMEMSWGTVTAFIRSRHGRVTEASLTSTVSEAQEVMVIAALEEALKGCKYSPQGIEDARAKIEQNIPGLINSSNRNLVTDLCHKLQLTL</sequence>
<comment type="similarity">
    <text evidence="4">Belongs to the LplA family.</text>
</comment>
<dbReference type="Gene3D" id="3.30.930.10">
    <property type="entry name" value="Bira Bifunctional Protein, Domain 2"/>
    <property type="match status" value="1"/>
</dbReference>
<dbReference type="GO" id="GO:0005739">
    <property type="term" value="C:mitochondrion"/>
    <property type="evidence" value="ECO:0007669"/>
    <property type="project" value="TreeGrafter"/>
</dbReference>
<comment type="pathway">
    <text evidence="2">Protein modification; protein lipoylation via exogenous pathway; protein N(6)-(lipoyl)lysine from lipoate: step 2/2.</text>
</comment>
<evidence type="ECO:0000313" key="13">
    <source>
        <dbReference type="Proteomes" id="UP001206595"/>
    </source>
</evidence>
<comment type="function">
    <text evidence="1">Catalyzes both the ATP-dependent activation of exogenously supplied lipoate to lipoyl-AMP and the transfer of the activated lipoyl onto the lipoyl domains of lipoate-dependent enzymes.</text>
</comment>
<dbReference type="Pfam" id="PF21948">
    <property type="entry name" value="LplA-B_cat"/>
    <property type="match status" value="1"/>
</dbReference>
<dbReference type="PANTHER" id="PTHR12561">
    <property type="entry name" value="LIPOATE-PROTEIN LIGASE"/>
    <property type="match status" value="1"/>
</dbReference>
<evidence type="ECO:0000256" key="9">
    <source>
        <dbReference type="ARBA" id="ARBA00022840"/>
    </source>
</evidence>